<proteinExistence type="predicted"/>
<keyword evidence="2" id="KW-0732">Signal</keyword>
<feature type="compositionally biased region" description="Low complexity" evidence="1">
    <location>
        <begin position="175"/>
        <end position="214"/>
    </location>
</feature>
<feature type="compositionally biased region" description="Polar residues" evidence="1">
    <location>
        <begin position="227"/>
        <end position="236"/>
    </location>
</feature>
<dbReference type="EMBL" id="CP159872">
    <property type="protein sequence ID" value="XCM80305.1"/>
    <property type="molecule type" value="Genomic_DNA"/>
</dbReference>
<evidence type="ECO:0000256" key="2">
    <source>
        <dbReference type="SAM" id="SignalP"/>
    </source>
</evidence>
<dbReference type="AlphaFoldDB" id="A0AAU8JYX3"/>
<sequence length="236" mass="22354">MSRSLRRGAIAALVLAAIVPLSACAAGNSADTMEIKPDNVSATLGSNILLNNIVVVTRVSPTAEYSGPATVTVNINNGGSAPETLKSITIGDAQAVLTDASGARVNELVIPAGGSLLIGGEGQPTAQASSAKVTLGGLTPTSFTFGSAGKVSADASVVPARSFYAGFGPKVEAPASPSAAVTGAASPTGAATPTGAASPGGSASPGATVSGSATPNAAPTGAAKPSGSASSTAATH</sequence>
<evidence type="ECO:0000256" key="1">
    <source>
        <dbReference type="SAM" id="MobiDB-lite"/>
    </source>
</evidence>
<dbReference type="RefSeq" id="WP_354641244.1">
    <property type="nucleotide sequence ID" value="NZ_CP159872.1"/>
</dbReference>
<reference evidence="3" key="1">
    <citation type="submission" date="2024-06" db="EMBL/GenBank/DDBJ databases">
        <title>The genome sequences of Kitasatospora sp. strain HUAS MG31.</title>
        <authorList>
            <person name="Mo P."/>
        </authorList>
    </citation>
    <scope>NUCLEOTIDE SEQUENCE</scope>
    <source>
        <strain evidence="3">HUAS MG31</strain>
    </source>
</reference>
<name>A0AAU8JYX3_9ACTN</name>
<gene>
    <name evidence="3" type="ORF">ABWK59_15930</name>
</gene>
<dbReference type="KEGG" id="kcm:ABWK59_15930"/>
<accession>A0AAU8JYX3</accession>
<evidence type="ECO:0000313" key="3">
    <source>
        <dbReference type="EMBL" id="XCM80305.1"/>
    </source>
</evidence>
<feature type="chain" id="PRO_5043616684" evidence="2">
    <location>
        <begin position="26"/>
        <end position="236"/>
    </location>
</feature>
<feature type="signal peptide" evidence="2">
    <location>
        <begin position="1"/>
        <end position="25"/>
    </location>
</feature>
<feature type="region of interest" description="Disordered" evidence="1">
    <location>
        <begin position="175"/>
        <end position="236"/>
    </location>
</feature>
<organism evidence="3">
    <name type="scientific">Kitasatospora camelliae</name>
    <dbReference type="NCBI Taxonomy" id="3156397"/>
    <lineage>
        <taxon>Bacteria</taxon>
        <taxon>Bacillati</taxon>
        <taxon>Actinomycetota</taxon>
        <taxon>Actinomycetes</taxon>
        <taxon>Kitasatosporales</taxon>
        <taxon>Streptomycetaceae</taxon>
        <taxon>Kitasatospora</taxon>
    </lineage>
</organism>
<protein>
    <submittedName>
        <fullName evidence="3">DUF461 domain-containing protein</fullName>
    </submittedName>
</protein>